<keyword evidence="3" id="KW-0255">Endonuclease</keyword>
<accession>A0A0N0ZUY1</accession>
<dbReference type="Pfam" id="PF03372">
    <property type="entry name" value="Exo_endo_phos"/>
    <property type="match status" value="1"/>
</dbReference>
<dbReference type="PANTHER" id="PTHR14859">
    <property type="entry name" value="CALCOFLUOR WHITE HYPERSENSITIVE PROTEIN PRECURSOR"/>
    <property type="match status" value="1"/>
</dbReference>
<dbReference type="PANTHER" id="PTHR14859:SF15">
    <property type="entry name" value="ENDONUCLEASE_EXONUCLEASE_PHOSPHATASE DOMAIN-CONTAINING PROTEIN"/>
    <property type="match status" value="1"/>
</dbReference>
<dbReference type="SUPFAM" id="SSF56219">
    <property type="entry name" value="DNase I-like"/>
    <property type="match status" value="1"/>
</dbReference>
<dbReference type="InterPro" id="IPR051916">
    <property type="entry name" value="GPI-anchor_lipid_remodeler"/>
</dbReference>
<reference evidence="3 4" key="1">
    <citation type="journal article" date="2015" name="Genom Data">
        <title>Draft genome sequence of a multidrug-resistant Chryseobacterium indologenes isolate from Malaysia.</title>
        <authorList>
            <person name="Yu C.Y."/>
            <person name="Ang G.Y."/>
            <person name="Cheng H.J."/>
            <person name="Cheong Y.M."/>
            <person name="Yin W.F."/>
            <person name="Chan K.G."/>
        </authorList>
    </citation>
    <scope>NUCLEOTIDE SEQUENCE [LARGE SCALE GENOMIC DNA]</scope>
    <source>
        <strain evidence="3 4">CI_885</strain>
    </source>
</reference>
<reference evidence="4" key="2">
    <citation type="submission" date="2015-09" db="EMBL/GenBank/DDBJ databases">
        <title>Draft genome sequence of a multidrug-resistant Chryseobacterium indologenes isolate from Malaysia.</title>
        <authorList>
            <person name="Yu C.Y."/>
            <person name="Ang G.Y."/>
            <person name="Chan K.-G."/>
        </authorList>
    </citation>
    <scope>NUCLEOTIDE SEQUENCE [LARGE SCALE GENOMIC DNA]</scope>
    <source>
        <strain evidence="4">CI_885</strain>
    </source>
</reference>
<feature type="domain" description="Endonuclease/exonuclease/phosphatase" evidence="2">
    <location>
        <begin position="82"/>
        <end position="306"/>
    </location>
</feature>
<dbReference type="AlphaFoldDB" id="A0A0N0ZUY1"/>
<keyword evidence="1" id="KW-1133">Transmembrane helix</keyword>
<evidence type="ECO:0000259" key="2">
    <source>
        <dbReference type="Pfam" id="PF03372"/>
    </source>
</evidence>
<dbReference type="InterPro" id="IPR005135">
    <property type="entry name" value="Endo/exonuclease/phosphatase"/>
</dbReference>
<dbReference type="Proteomes" id="UP000037953">
    <property type="component" value="Unassembled WGS sequence"/>
</dbReference>
<keyword evidence="3" id="KW-0378">Hydrolase</keyword>
<keyword evidence="1" id="KW-0472">Membrane</keyword>
<dbReference type="GO" id="GO:0004519">
    <property type="term" value="F:endonuclease activity"/>
    <property type="evidence" value="ECO:0007669"/>
    <property type="project" value="UniProtKB-KW"/>
</dbReference>
<proteinExistence type="predicted"/>
<dbReference type="Gene3D" id="3.60.10.10">
    <property type="entry name" value="Endonuclease/exonuclease/phosphatase"/>
    <property type="match status" value="1"/>
</dbReference>
<gene>
    <name evidence="3" type="ORF">AOB46_13860</name>
</gene>
<dbReference type="CDD" id="cd09084">
    <property type="entry name" value="EEP-2"/>
    <property type="match status" value="1"/>
</dbReference>
<comment type="caution">
    <text evidence="3">The sequence shown here is derived from an EMBL/GenBank/DDBJ whole genome shotgun (WGS) entry which is preliminary data.</text>
</comment>
<sequence length="317" mass="36573">MLLGTLMNAYIPPKIFPWFNLLSLGFPVLIAAYIICTLFWLFSWKKRTFAFMLIGLAFISPVKRWINYSSDKKVSSDDIKVVTFNIKAGLLGAREIEQYLNRIDADVILIQEEGREAFTIQGMSKAKIAHNNGVLAFYSRHRIIETKSLIEGNYDLNNAYGTQADIEIRGKVYRFVNVYLEPYKFDKSMVKMNGDKEQDERRLRDIVKKLIPVFKKHQDQVSEIRTGIDQSPYPVFLAGDFNSVPNSYEYYHLSEGLEDAFMKAGKGSATSFHDYRFPIRIDYIFTSKSIRPVSYKVDRTIKLSDHYPVVATFSVNN</sequence>
<name>A0A0N0ZUY1_CHRID</name>
<dbReference type="GO" id="GO:0016020">
    <property type="term" value="C:membrane"/>
    <property type="evidence" value="ECO:0007669"/>
    <property type="project" value="GOC"/>
</dbReference>
<organism evidence="3 4">
    <name type="scientific">Chryseobacterium indologenes</name>
    <name type="common">Flavobacterium indologenes</name>
    <dbReference type="NCBI Taxonomy" id="253"/>
    <lineage>
        <taxon>Bacteria</taxon>
        <taxon>Pseudomonadati</taxon>
        <taxon>Bacteroidota</taxon>
        <taxon>Flavobacteriia</taxon>
        <taxon>Flavobacteriales</taxon>
        <taxon>Weeksellaceae</taxon>
        <taxon>Chryseobacterium group</taxon>
        <taxon>Chryseobacterium</taxon>
    </lineage>
</organism>
<protein>
    <submittedName>
        <fullName evidence="3">AP endonuclease</fullName>
    </submittedName>
</protein>
<feature type="transmembrane region" description="Helical" evidence="1">
    <location>
        <begin position="15"/>
        <end position="42"/>
    </location>
</feature>
<keyword evidence="1" id="KW-0812">Transmembrane</keyword>
<evidence type="ECO:0000313" key="3">
    <source>
        <dbReference type="EMBL" id="KPE50475.1"/>
    </source>
</evidence>
<evidence type="ECO:0000313" key="4">
    <source>
        <dbReference type="Proteomes" id="UP000037953"/>
    </source>
</evidence>
<evidence type="ECO:0000256" key="1">
    <source>
        <dbReference type="SAM" id="Phobius"/>
    </source>
</evidence>
<dbReference type="EMBL" id="LJOD01000009">
    <property type="protein sequence ID" value="KPE50475.1"/>
    <property type="molecule type" value="Genomic_DNA"/>
</dbReference>
<dbReference type="PATRIC" id="fig|253.9.peg.4653"/>
<dbReference type="InterPro" id="IPR036691">
    <property type="entry name" value="Endo/exonu/phosph_ase_sf"/>
</dbReference>
<dbReference type="GO" id="GO:0006506">
    <property type="term" value="P:GPI anchor biosynthetic process"/>
    <property type="evidence" value="ECO:0007669"/>
    <property type="project" value="TreeGrafter"/>
</dbReference>
<keyword evidence="3" id="KW-0540">Nuclease</keyword>